<dbReference type="GO" id="GO:0005576">
    <property type="term" value="C:extracellular region"/>
    <property type="evidence" value="ECO:0007669"/>
    <property type="project" value="UniProtKB-SubCell"/>
</dbReference>
<dbReference type="RefSeq" id="WP_168922189.1">
    <property type="nucleotide sequence ID" value="NZ_CP051461.1"/>
</dbReference>
<protein>
    <submittedName>
        <fullName evidence="5">Heme/hemopexin-binding protein</fullName>
    </submittedName>
</protein>
<dbReference type="PANTHER" id="PTHR12338">
    <property type="entry name" value="AUTOTRANSPORTER"/>
    <property type="match status" value="1"/>
</dbReference>
<dbReference type="Pfam" id="PF05860">
    <property type="entry name" value="TPS"/>
    <property type="match status" value="1"/>
</dbReference>
<dbReference type="InterPro" id="IPR012334">
    <property type="entry name" value="Pectin_lyas_fold"/>
</dbReference>
<dbReference type="Pfam" id="PF07581">
    <property type="entry name" value="Glug"/>
    <property type="match status" value="1"/>
</dbReference>
<dbReference type="Gene3D" id="2.160.20.10">
    <property type="entry name" value="Single-stranded right-handed beta-helix, Pectin lyase-like"/>
    <property type="match status" value="1"/>
</dbReference>
<dbReference type="Pfam" id="PF18676">
    <property type="entry name" value="MBG_2"/>
    <property type="match status" value="7"/>
</dbReference>
<dbReference type="Proteomes" id="UP000502041">
    <property type="component" value="Chromosome"/>
</dbReference>
<accession>A0A6H2H9M1</accession>
<gene>
    <name evidence="5" type="primary">hxuA_1</name>
    <name evidence="5" type="ORF">HC248_01799</name>
</gene>
<dbReference type="SMART" id="SM00912">
    <property type="entry name" value="Haemagg_act"/>
    <property type="match status" value="1"/>
</dbReference>
<dbReference type="InterPro" id="IPR011050">
    <property type="entry name" value="Pectin_lyase_fold/virulence"/>
</dbReference>
<sequence length="1549" mass="157166">MNHVYRSIWNDSTGTFVATSELTQSAGKKATSTNTSAGKCCEKNARKSHHSTRHTRFCDTFKAAAIALLLMFGSNLYALPSGGEVVSGSANIAKDPSGLLITQTTPKAALNWQSFNIGATESVKFVQPNASSVSLNRVLGLESSGIFGSLSANGKVILINPNGILFGKSASVNVGSLIASTHDMSDADFMAGRYKFAGSSSASVINQGDITATAGGYVALLGASVHNHGTISAKLGTVALAAGNAMTLDMAGDGLLNVTVDTGAVNAMVGNTGLIQADGGKVFLTTHAATGLLNTVVNNTGLIQAQTLENHKGRIVLLGDMKNGTVHVGGTLDASAPNGGDGGFIETSAARVKISNNASITTKAANGKTGEWLIDPVDFTIAASGGDMTGADLSTDLSSTNVSISSTSGATGTLGNLNVNDAVSWSTNKLTLTAVNDVNINAVMTATGAASLELNPTGKVNVALGVSGFTGSVDFSNLNPGALTIKGFAQTVITNQAGLQSMGNSPATLSGRYVLGNNINLGGSFFNPIGNAINSFNGSLDGLGHTVSNLSINPAITSYVGLFGFVAAQGDIRNIGIVNSNITTGASYVGALAGYSNASIANSYSSTNVTAANYVGGLVGVNIGAINQSFVTGSVNGSFYVGGLTGYNNVNATINNSYATGSVLASSNYAGGLTGVNEGSVRDSYATGSTYGVNYVGGLVGYTESRGSIDMSYATGSVKGVSYVGGLIGYNKSSSTINNSYATGSVLASSNYAGGLIGNNYGAVINSYASGFVSGTSSVGGLIGSNQNSLISNNYWKINETNPNQLGIGSGISTGATGLTAAQMTDEFKFTGFNFTQPIWGFATGVNNDQPILCAVSACSVTVYVNPTAGTNVYGTAPVFAYKLVDRNGASYSLNNASLNGTATNTSTAPTKFSDVDNYTFRYASGYGLSGTDASNYVLKAWKTPTNWTVTPAYLTITPDNLSRLYGEVNPDLTYKVSGFVNGESLSTPNIGSPLLTTTAMPTTSVGNVSINVTVNDLGARNYRTTGLNGRLTINKAHLTVTADNQSRLYGQADPILTTTVSGFVNSENAASATSGTGSAVTTASSTTNVGNVSITAGIGSLAATNYDFTNFVDGTLTINKVHLIVTADNQSRLYGQANPSLTTTVSGFANSETAATAVSGTGSAVTTASSTTNVGNVSITAGVGSLAATNYDFTNFVDGTLTINKAHLTVTADNQSRLYGQTNPSLTTTVSGFANSETAATAVSGTGSAVTTALSTTNVGNVSITAGIGTLAATNYDFTNFVDGTLTINKAHLTVTADNQSRLYGQANPSLTTTVSGFVNSENAASATSGTGSAVTTASSTTNVGNVNISAGAGSLAATNYDFTNLIDGTLTINKAHLTVNADNQSRLYGQANPSFTTTVSGFANNETAATATSGIGSATATAPSTTNVGTADITPYAFLIAKNYDLTNFVKGTLTINKAPLLVTANNQTRYFGAINPTFTESITGFVLGQNLLTSGVTGTAFGNSTATTTTLPGTAVITGSLGTLASTNYYFLAPVNGVMTILKAKK</sequence>
<dbReference type="Gene3D" id="3.30.160.710">
    <property type="match status" value="7"/>
</dbReference>
<dbReference type="NCBIfam" id="TIGR01901">
    <property type="entry name" value="adhes_NPXG"/>
    <property type="match status" value="1"/>
</dbReference>
<feature type="domain" description="Filamentous haemagglutinin FhaB/tRNA nuclease CdiA-like TPS" evidence="4">
    <location>
        <begin position="76"/>
        <end position="188"/>
    </location>
</feature>
<proteinExistence type="predicted"/>
<organism evidence="5 6">
    <name type="scientific">Polaromonas vacuolata</name>
    <dbReference type="NCBI Taxonomy" id="37448"/>
    <lineage>
        <taxon>Bacteria</taxon>
        <taxon>Pseudomonadati</taxon>
        <taxon>Pseudomonadota</taxon>
        <taxon>Betaproteobacteria</taxon>
        <taxon>Burkholderiales</taxon>
        <taxon>Comamonadaceae</taxon>
        <taxon>Polaromonas</taxon>
    </lineage>
</organism>
<dbReference type="InterPro" id="IPR011493">
    <property type="entry name" value="GLUG"/>
</dbReference>
<reference evidence="5 6" key="1">
    <citation type="submission" date="2020-04" db="EMBL/GenBank/DDBJ databases">
        <title>Complete genome of a Psychrophilic, Marine, Gas Vacuolate Bacterium Polaromonas vacuolata KCTC 22033T.</title>
        <authorList>
            <person name="Hwang K."/>
            <person name="Kim K.M."/>
        </authorList>
    </citation>
    <scope>NUCLEOTIDE SEQUENCE [LARGE SCALE GENOMIC DNA]</scope>
    <source>
        <strain evidence="5 6">KCTC 22033</strain>
    </source>
</reference>
<evidence type="ECO:0000256" key="2">
    <source>
        <dbReference type="ARBA" id="ARBA00022525"/>
    </source>
</evidence>
<evidence type="ECO:0000256" key="1">
    <source>
        <dbReference type="ARBA" id="ARBA00004613"/>
    </source>
</evidence>
<dbReference type="InterPro" id="IPR050909">
    <property type="entry name" value="Bact_Autotransporter_VF"/>
</dbReference>
<dbReference type="SUPFAM" id="SSF51126">
    <property type="entry name" value="Pectin lyase-like"/>
    <property type="match status" value="1"/>
</dbReference>
<dbReference type="PANTHER" id="PTHR12338:SF8">
    <property type="entry name" value="HEME_HEMOPEXIN-BINDING PROTEIN"/>
    <property type="match status" value="1"/>
</dbReference>
<name>A0A6H2H9M1_9BURK</name>
<evidence type="ECO:0000256" key="3">
    <source>
        <dbReference type="ARBA" id="ARBA00022729"/>
    </source>
</evidence>
<comment type="subcellular location">
    <subcellularLocation>
        <location evidence="1">Secreted</location>
    </subcellularLocation>
</comment>
<keyword evidence="3" id="KW-0732">Signal</keyword>
<evidence type="ECO:0000259" key="4">
    <source>
        <dbReference type="SMART" id="SM00912"/>
    </source>
</evidence>
<dbReference type="KEGG" id="pvac:HC248_01799"/>
<dbReference type="InterPro" id="IPR041286">
    <property type="entry name" value="MBG_2"/>
</dbReference>
<keyword evidence="6" id="KW-1185">Reference proteome</keyword>
<dbReference type="InterPro" id="IPR008638">
    <property type="entry name" value="FhaB/CdiA-like_TPS"/>
</dbReference>
<dbReference type="EMBL" id="CP051461">
    <property type="protein sequence ID" value="QJC56493.1"/>
    <property type="molecule type" value="Genomic_DNA"/>
</dbReference>
<evidence type="ECO:0000313" key="5">
    <source>
        <dbReference type="EMBL" id="QJC56493.1"/>
    </source>
</evidence>
<keyword evidence="2" id="KW-0964">Secreted</keyword>
<dbReference type="Pfam" id="PF13018">
    <property type="entry name" value="ESPR"/>
    <property type="match status" value="1"/>
</dbReference>
<dbReference type="InterPro" id="IPR024973">
    <property type="entry name" value="ESPR"/>
</dbReference>
<evidence type="ECO:0000313" key="6">
    <source>
        <dbReference type="Proteomes" id="UP000502041"/>
    </source>
</evidence>
<dbReference type="Gene3D" id="2.160.20.110">
    <property type="match status" value="1"/>
</dbReference>